<proteinExistence type="predicted"/>
<sequence length="164" mass="17328">MGPSHTSPRRAGPLTDVAAARNAQIRPPSTRGRRPAATPASQPSDSPLDVSSEGRASGRGRRPTRRFRTCPGPGHRSGPPHLCKVVLVDGRQLRRVVVVIHRWLVARAKASRDTGLTSAFRSGRGLASLLSHGPGVRDGAALPRQRVFGPPATAWPQLAAVPSA</sequence>
<protein>
    <submittedName>
        <fullName evidence="1">Uncharacterized protein</fullName>
    </submittedName>
</protein>
<evidence type="ECO:0000313" key="1">
    <source>
        <dbReference type="EMBL" id="KAG0427883.1"/>
    </source>
</evidence>
<organism evidence="1 2">
    <name type="scientific">Ixodes persulcatus</name>
    <name type="common">Taiga tick</name>
    <dbReference type="NCBI Taxonomy" id="34615"/>
    <lineage>
        <taxon>Eukaryota</taxon>
        <taxon>Metazoa</taxon>
        <taxon>Ecdysozoa</taxon>
        <taxon>Arthropoda</taxon>
        <taxon>Chelicerata</taxon>
        <taxon>Arachnida</taxon>
        <taxon>Acari</taxon>
        <taxon>Parasitiformes</taxon>
        <taxon>Ixodida</taxon>
        <taxon>Ixodoidea</taxon>
        <taxon>Ixodidae</taxon>
        <taxon>Ixodinae</taxon>
        <taxon>Ixodes</taxon>
    </lineage>
</organism>
<accession>A0AC60Q4C6</accession>
<dbReference type="EMBL" id="JABSTQ010009584">
    <property type="protein sequence ID" value="KAG0427883.1"/>
    <property type="molecule type" value="Genomic_DNA"/>
</dbReference>
<evidence type="ECO:0000313" key="2">
    <source>
        <dbReference type="Proteomes" id="UP000805193"/>
    </source>
</evidence>
<reference evidence="1 2" key="1">
    <citation type="journal article" date="2020" name="Cell">
        <title>Large-Scale Comparative Analyses of Tick Genomes Elucidate Their Genetic Diversity and Vector Capacities.</title>
        <authorList>
            <consortium name="Tick Genome and Microbiome Consortium (TIGMIC)"/>
            <person name="Jia N."/>
            <person name="Wang J."/>
            <person name="Shi W."/>
            <person name="Du L."/>
            <person name="Sun Y."/>
            <person name="Zhan W."/>
            <person name="Jiang J.F."/>
            <person name="Wang Q."/>
            <person name="Zhang B."/>
            <person name="Ji P."/>
            <person name="Bell-Sakyi L."/>
            <person name="Cui X.M."/>
            <person name="Yuan T.T."/>
            <person name="Jiang B.G."/>
            <person name="Yang W.F."/>
            <person name="Lam T.T."/>
            <person name="Chang Q.C."/>
            <person name="Ding S.J."/>
            <person name="Wang X.J."/>
            <person name="Zhu J.G."/>
            <person name="Ruan X.D."/>
            <person name="Zhao L."/>
            <person name="Wei J.T."/>
            <person name="Ye R.Z."/>
            <person name="Que T.C."/>
            <person name="Du C.H."/>
            <person name="Zhou Y.H."/>
            <person name="Cheng J.X."/>
            <person name="Dai P.F."/>
            <person name="Guo W.B."/>
            <person name="Han X.H."/>
            <person name="Huang E.J."/>
            <person name="Li L.F."/>
            <person name="Wei W."/>
            <person name="Gao Y.C."/>
            <person name="Liu J.Z."/>
            <person name="Shao H.Z."/>
            <person name="Wang X."/>
            <person name="Wang C.C."/>
            <person name="Yang T.C."/>
            <person name="Huo Q.B."/>
            <person name="Li W."/>
            <person name="Chen H.Y."/>
            <person name="Chen S.E."/>
            <person name="Zhou L.G."/>
            <person name="Ni X.B."/>
            <person name="Tian J.H."/>
            <person name="Sheng Y."/>
            <person name="Liu T."/>
            <person name="Pan Y.S."/>
            <person name="Xia L.Y."/>
            <person name="Li J."/>
            <person name="Zhao F."/>
            <person name="Cao W.C."/>
        </authorList>
    </citation>
    <scope>NUCLEOTIDE SEQUENCE [LARGE SCALE GENOMIC DNA]</scope>
    <source>
        <strain evidence="1">Iper-2018</strain>
    </source>
</reference>
<dbReference type="Proteomes" id="UP000805193">
    <property type="component" value="Unassembled WGS sequence"/>
</dbReference>
<name>A0AC60Q4C6_IXOPE</name>
<gene>
    <name evidence="1" type="ORF">HPB47_025093</name>
</gene>
<keyword evidence="2" id="KW-1185">Reference proteome</keyword>
<comment type="caution">
    <text evidence="1">The sequence shown here is derived from an EMBL/GenBank/DDBJ whole genome shotgun (WGS) entry which is preliminary data.</text>
</comment>